<evidence type="ECO:0000259" key="8">
    <source>
        <dbReference type="Pfam" id="PF04239"/>
    </source>
</evidence>
<dbReference type="Proteomes" id="UP000006835">
    <property type="component" value="Chromosome"/>
</dbReference>
<name>E4SE11_CALK2</name>
<comment type="similarity">
    <text evidence="2">Belongs to the UPF0702 family.</text>
</comment>
<dbReference type="Gene3D" id="3.30.240.20">
    <property type="entry name" value="bsu07140 like domains"/>
    <property type="match status" value="1"/>
</dbReference>
<evidence type="ECO:0000256" key="7">
    <source>
        <dbReference type="SAM" id="Phobius"/>
    </source>
</evidence>
<keyword evidence="3" id="KW-1003">Cell membrane</keyword>
<reference key="1">
    <citation type="submission" date="2010-11" db="EMBL/GenBank/DDBJ databases">
        <title>Complete sequence of Caldicellulosiruptor kronotskyensis 2002.</title>
        <authorList>
            <consortium name="US DOE Joint Genome Institute"/>
            <person name="Lucas S."/>
            <person name="Copeland A."/>
            <person name="Lapidus A."/>
            <person name="Cheng J.-F."/>
            <person name="Bruce D."/>
            <person name="Goodwin L."/>
            <person name="Pitluck S."/>
            <person name="Davenport K."/>
            <person name="Detter J.C."/>
            <person name="Han C."/>
            <person name="Tapia R."/>
            <person name="Land M."/>
            <person name="Hauser L."/>
            <person name="Jeffries C."/>
            <person name="Kyrpides N."/>
            <person name="Ivanova N."/>
            <person name="Mikhailova N."/>
            <person name="Blumer-Schuette S.E."/>
            <person name="Kelly R.M."/>
            <person name="Woyke T."/>
        </authorList>
    </citation>
    <scope>NUCLEOTIDE SEQUENCE</scope>
    <source>
        <strain>2002</strain>
    </source>
</reference>
<dbReference type="PATRIC" id="fig|632348.3.peg.426"/>
<sequence length="168" mass="18948">MLKYLYIAFCSISVYIFIIIAIRLFGKKDISQLSITDLVFVLLLSNSVQNAMVGSDSSLFGGLVSATSLFAVNFVIKLIVYRFPKIEHLLEGEPLILVYRGKINEKNLAKVKITKEELLETVREHGVALLEDVELAVLEMDGNVSIISKKSESEYVKKKIPPRIKKRE</sequence>
<dbReference type="KEGG" id="ckn:Calkro_0398"/>
<dbReference type="GO" id="GO:0005886">
    <property type="term" value="C:plasma membrane"/>
    <property type="evidence" value="ECO:0007669"/>
    <property type="project" value="UniProtKB-SubCell"/>
</dbReference>
<dbReference type="HOGENOM" id="CLU_077149_3_1_9"/>
<feature type="transmembrane region" description="Helical" evidence="7">
    <location>
        <begin position="6"/>
        <end position="26"/>
    </location>
</feature>
<keyword evidence="10" id="KW-1185">Reference proteome</keyword>
<feature type="domain" description="YetF C-terminal" evidence="8">
    <location>
        <begin position="83"/>
        <end position="154"/>
    </location>
</feature>
<dbReference type="OrthoDB" id="9778331at2"/>
<dbReference type="Pfam" id="PF04239">
    <property type="entry name" value="DUF421"/>
    <property type="match status" value="1"/>
</dbReference>
<reference evidence="9 10" key="2">
    <citation type="journal article" date="2011" name="J. Bacteriol.">
        <title>Complete genome sequences for the anaerobic, extremely thermophilic plant biomass-degrading bacteria Caldicellulosiruptor hydrothermalis, Caldicellulosiruptor kristjanssonii, Caldicellulosiruptor kronotskyensis, Caldicellulosiruptor owensenis, and Caldicellulosiruptor lactoaceticus.</title>
        <authorList>
            <person name="Blumer-Schuette S.E."/>
            <person name="Ozdemir I."/>
            <person name="Mistry D."/>
            <person name="Lucas S."/>
            <person name="Lapidus A."/>
            <person name="Cheng J.F."/>
            <person name="Goodwin L.A."/>
            <person name="Pitluck S."/>
            <person name="Land M.L."/>
            <person name="Hauser L.J."/>
            <person name="Woyke T."/>
            <person name="Mikhailova N."/>
            <person name="Pati A."/>
            <person name="Kyrpides N.C."/>
            <person name="Ivanova N."/>
            <person name="Detter J.C."/>
            <person name="Walston-Davenport K."/>
            <person name="Han S."/>
            <person name="Adams M.W."/>
            <person name="Kelly R.M."/>
        </authorList>
    </citation>
    <scope>NUCLEOTIDE SEQUENCE [LARGE SCALE GENOMIC DNA]</scope>
    <source>
        <strain evidence="10">DSM 18902 / VKM B-2412 / 2002</strain>
    </source>
</reference>
<keyword evidence="6 7" id="KW-0472">Membrane</keyword>
<dbReference type="EMBL" id="CP002330">
    <property type="protein sequence ID" value="ADQ45298.1"/>
    <property type="molecule type" value="Genomic_DNA"/>
</dbReference>
<evidence type="ECO:0000256" key="3">
    <source>
        <dbReference type="ARBA" id="ARBA00022475"/>
    </source>
</evidence>
<feature type="transmembrane region" description="Helical" evidence="7">
    <location>
        <begin position="59"/>
        <end position="80"/>
    </location>
</feature>
<comment type="subcellular location">
    <subcellularLocation>
        <location evidence="1">Cell membrane</location>
        <topology evidence="1">Multi-pass membrane protein</topology>
    </subcellularLocation>
</comment>
<keyword evidence="4 7" id="KW-0812">Transmembrane</keyword>
<organism evidence="9 10">
    <name type="scientific">Caldicellulosiruptor kronotskyensis (strain DSM 18902 / VKM B-2412 / 2002)</name>
    <dbReference type="NCBI Taxonomy" id="632348"/>
    <lineage>
        <taxon>Bacteria</taxon>
        <taxon>Bacillati</taxon>
        <taxon>Bacillota</taxon>
        <taxon>Bacillota incertae sedis</taxon>
        <taxon>Caldicellulosiruptorales</taxon>
        <taxon>Caldicellulosiruptoraceae</taxon>
        <taxon>Caldicellulosiruptor</taxon>
    </lineage>
</organism>
<feature type="transmembrane region" description="Helical" evidence="7">
    <location>
        <begin position="33"/>
        <end position="53"/>
    </location>
</feature>
<dbReference type="RefSeq" id="WP_013429454.1">
    <property type="nucleotide sequence ID" value="NC_014720.1"/>
</dbReference>
<dbReference type="AlphaFoldDB" id="E4SE11"/>
<evidence type="ECO:0000313" key="10">
    <source>
        <dbReference type="Proteomes" id="UP000006835"/>
    </source>
</evidence>
<dbReference type="InterPro" id="IPR023090">
    <property type="entry name" value="UPF0702_alpha/beta_dom_sf"/>
</dbReference>
<evidence type="ECO:0000256" key="5">
    <source>
        <dbReference type="ARBA" id="ARBA00022989"/>
    </source>
</evidence>
<dbReference type="InterPro" id="IPR007353">
    <property type="entry name" value="DUF421"/>
</dbReference>
<evidence type="ECO:0000313" key="9">
    <source>
        <dbReference type="EMBL" id="ADQ45298.1"/>
    </source>
</evidence>
<keyword evidence="5 7" id="KW-1133">Transmembrane helix</keyword>
<evidence type="ECO:0000256" key="4">
    <source>
        <dbReference type="ARBA" id="ARBA00022692"/>
    </source>
</evidence>
<evidence type="ECO:0000256" key="1">
    <source>
        <dbReference type="ARBA" id="ARBA00004651"/>
    </source>
</evidence>
<evidence type="ECO:0000256" key="2">
    <source>
        <dbReference type="ARBA" id="ARBA00006448"/>
    </source>
</evidence>
<evidence type="ECO:0000256" key="6">
    <source>
        <dbReference type="ARBA" id="ARBA00023136"/>
    </source>
</evidence>
<accession>E4SE11</accession>
<gene>
    <name evidence="9" type="ordered locus">Calkro_0398</name>
</gene>
<dbReference type="PANTHER" id="PTHR34582:SF6">
    <property type="entry name" value="UPF0702 TRANSMEMBRANE PROTEIN YCAP"/>
    <property type="match status" value="1"/>
</dbReference>
<dbReference type="PANTHER" id="PTHR34582">
    <property type="entry name" value="UPF0702 TRANSMEMBRANE PROTEIN YCAP"/>
    <property type="match status" value="1"/>
</dbReference>
<proteinExistence type="inferred from homology"/>
<protein>
    <recommendedName>
        <fullName evidence="8">YetF C-terminal domain-containing protein</fullName>
    </recommendedName>
</protein>